<dbReference type="GO" id="GO:0008203">
    <property type="term" value="P:cholesterol metabolic process"/>
    <property type="evidence" value="ECO:0007669"/>
    <property type="project" value="TreeGrafter"/>
</dbReference>
<reference evidence="21" key="1">
    <citation type="submission" date="2025-08" db="UniProtKB">
        <authorList>
            <consortium name="RefSeq"/>
        </authorList>
    </citation>
    <scope>IDENTIFICATION</scope>
    <source>
        <tissue evidence="21">Kidney</tissue>
    </source>
</reference>
<keyword evidence="13" id="KW-0755">Steroidogenesis</keyword>
<comment type="similarity">
    <text evidence="3 19">Belongs to the cytochrome P450 family.</text>
</comment>
<dbReference type="InterPro" id="IPR001128">
    <property type="entry name" value="Cyt_P450"/>
</dbReference>
<keyword evidence="20" id="KW-1185">Reference proteome</keyword>
<keyword evidence="12" id="KW-0472">Membrane</keyword>
<comment type="catalytic activity">
    <reaction evidence="15">
        <text>21-hydroxyprogesterone + 2 reduced [adrenodoxin] + O2 + 2 H(+) = 18-hydroxy-11-deoxycorticosterone + 2 oxidized [adrenodoxin] + H2O</text>
        <dbReference type="Rhea" id="RHEA:76151"/>
        <dbReference type="Rhea" id="RHEA-COMP:9998"/>
        <dbReference type="Rhea" id="RHEA-COMP:9999"/>
        <dbReference type="ChEBI" id="CHEBI:15377"/>
        <dbReference type="ChEBI" id="CHEBI:15378"/>
        <dbReference type="ChEBI" id="CHEBI:15379"/>
        <dbReference type="ChEBI" id="CHEBI:16973"/>
        <dbReference type="ChEBI" id="CHEBI:33737"/>
        <dbReference type="ChEBI" id="CHEBI:33738"/>
        <dbReference type="ChEBI" id="CHEBI:195166"/>
    </reaction>
    <physiologicalReaction direction="left-to-right" evidence="15">
        <dbReference type="Rhea" id="RHEA:76152"/>
    </physiologicalReaction>
</comment>
<dbReference type="GO" id="GO:0004507">
    <property type="term" value="F:steroid 11-beta-monooxygenase activity"/>
    <property type="evidence" value="ECO:0007669"/>
    <property type="project" value="UniProtKB-EC"/>
</dbReference>
<accession>A0A1S3FVM0</accession>
<evidence type="ECO:0000256" key="6">
    <source>
        <dbReference type="ARBA" id="ARBA00022723"/>
    </source>
</evidence>
<comment type="subcellular location">
    <subcellularLocation>
        <location evidence="2">Mitochondrion membrane</location>
    </subcellularLocation>
</comment>
<evidence type="ECO:0000313" key="21">
    <source>
        <dbReference type="RefSeq" id="XP_012880603.1"/>
    </source>
</evidence>
<feature type="binding site" description="axial binding residue" evidence="18">
    <location>
        <position position="237"/>
    </location>
    <ligand>
        <name>heme</name>
        <dbReference type="ChEBI" id="CHEBI:30413"/>
    </ligand>
    <ligandPart>
        <name>Fe</name>
        <dbReference type="ChEBI" id="CHEBI:18248"/>
    </ligandPart>
</feature>
<keyword evidence="7" id="KW-0809">Transit peptide</keyword>
<dbReference type="SUPFAM" id="SSF48264">
    <property type="entry name" value="Cytochrome P450"/>
    <property type="match status" value="1"/>
</dbReference>
<evidence type="ECO:0000256" key="18">
    <source>
        <dbReference type="PIRSR" id="PIRSR602401-1"/>
    </source>
</evidence>
<gene>
    <name evidence="21" type="primary">LOC105992320</name>
</gene>
<dbReference type="GO" id="GO:0047783">
    <property type="term" value="F:corticosterone 18-monooxygenase activity"/>
    <property type="evidence" value="ECO:0007669"/>
    <property type="project" value="TreeGrafter"/>
</dbReference>
<dbReference type="InterPro" id="IPR002401">
    <property type="entry name" value="Cyt_P450_E_grp-I"/>
</dbReference>
<dbReference type="KEGG" id="dord:105992320"/>
<dbReference type="Gene3D" id="1.10.630.10">
    <property type="entry name" value="Cytochrome P450"/>
    <property type="match status" value="1"/>
</dbReference>
<dbReference type="GO" id="GO:0020037">
    <property type="term" value="F:heme binding"/>
    <property type="evidence" value="ECO:0007669"/>
    <property type="project" value="InterPro"/>
</dbReference>
<comment type="catalytic activity">
    <reaction evidence="16">
        <text>a steroid + 2 reduced [adrenodoxin] + O2 + 2 H(+) = an 11beta-hydroxysteroid + 2 oxidized [adrenodoxin] + H2O</text>
        <dbReference type="Rhea" id="RHEA:15629"/>
        <dbReference type="Rhea" id="RHEA-COMP:9998"/>
        <dbReference type="Rhea" id="RHEA-COMP:9999"/>
        <dbReference type="ChEBI" id="CHEBI:15377"/>
        <dbReference type="ChEBI" id="CHEBI:15378"/>
        <dbReference type="ChEBI" id="CHEBI:15379"/>
        <dbReference type="ChEBI" id="CHEBI:33737"/>
        <dbReference type="ChEBI" id="CHEBI:33738"/>
        <dbReference type="ChEBI" id="CHEBI:35341"/>
        <dbReference type="ChEBI" id="CHEBI:35346"/>
        <dbReference type="EC" id="1.14.15.4"/>
    </reaction>
    <physiologicalReaction direction="left-to-right" evidence="16">
        <dbReference type="Rhea" id="RHEA:15630"/>
    </physiologicalReaction>
</comment>
<dbReference type="InterPro" id="IPR050479">
    <property type="entry name" value="CYP11_CYP27_families"/>
</dbReference>
<evidence type="ECO:0000256" key="1">
    <source>
        <dbReference type="ARBA" id="ARBA00001971"/>
    </source>
</evidence>
<dbReference type="PRINTS" id="PR00385">
    <property type="entry name" value="P450"/>
</dbReference>
<evidence type="ECO:0000256" key="7">
    <source>
        <dbReference type="ARBA" id="ARBA00022946"/>
    </source>
</evidence>
<evidence type="ECO:0000313" key="20">
    <source>
        <dbReference type="Proteomes" id="UP000081671"/>
    </source>
</evidence>
<keyword evidence="5 18" id="KW-0349">Heme</keyword>
<dbReference type="RefSeq" id="XP_012880603.1">
    <property type="nucleotide sequence ID" value="XM_013025149.1"/>
</dbReference>
<keyword evidence="10 19" id="KW-0503">Monooxygenase</keyword>
<evidence type="ECO:0000256" key="16">
    <source>
        <dbReference type="ARBA" id="ARBA00047946"/>
    </source>
</evidence>
<evidence type="ECO:0000256" key="19">
    <source>
        <dbReference type="RuleBase" id="RU000461"/>
    </source>
</evidence>
<dbReference type="InterPro" id="IPR036396">
    <property type="entry name" value="Cyt_P450_sf"/>
</dbReference>
<evidence type="ECO:0000256" key="13">
    <source>
        <dbReference type="ARBA" id="ARBA00023250"/>
    </source>
</evidence>
<evidence type="ECO:0000256" key="3">
    <source>
        <dbReference type="ARBA" id="ARBA00010617"/>
    </source>
</evidence>
<evidence type="ECO:0000256" key="11">
    <source>
        <dbReference type="ARBA" id="ARBA00023128"/>
    </source>
</evidence>
<dbReference type="Pfam" id="PF00067">
    <property type="entry name" value="p450"/>
    <property type="match status" value="1"/>
</dbReference>
<comment type="cofactor">
    <cofactor evidence="1 18">
        <name>heme</name>
        <dbReference type="ChEBI" id="CHEBI:30413"/>
    </cofactor>
</comment>
<evidence type="ECO:0000256" key="17">
    <source>
        <dbReference type="ARBA" id="ARBA00047970"/>
    </source>
</evidence>
<evidence type="ECO:0000256" key="15">
    <source>
        <dbReference type="ARBA" id="ARBA00047585"/>
    </source>
</evidence>
<sequence length="295" mass="33465">MAVSVGMKAGARLARPWLRLLSTRTLGTRAAPTHKPVLPFEAIPQCPGNRWLRLLQIWRDQGHENRHLDVHRLFQTLGPIFRGILGWVVRGWAPRQSPALSLGMRCAQVVFPLVMTLFELARNPAVQRALRQESLAAAASITEDPYKAISELPLLRAAIKETLRLYPIGVTLERVLHSDVVLQNYHVPAGTVVQFFLYSMGRSQAVFVRPERYNPQRWLDSRLRFSHLAFGFGVRQCLGRRLAELEMVLLLHHVLKSFQVETLQQEDVTMTFCFLLKPVSPPLLTFRPVASPSSL</sequence>
<evidence type="ECO:0000256" key="14">
    <source>
        <dbReference type="ARBA" id="ARBA00042800"/>
    </source>
</evidence>
<evidence type="ECO:0000256" key="2">
    <source>
        <dbReference type="ARBA" id="ARBA00004325"/>
    </source>
</evidence>
<dbReference type="GO" id="GO:0034650">
    <property type="term" value="P:cortisol metabolic process"/>
    <property type="evidence" value="ECO:0007669"/>
    <property type="project" value="TreeGrafter"/>
</dbReference>
<evidence type="ECO:0000256" key="12">
    <source>
        <dbReference type="ARBA" id="ARBA00023136"/>
    </source>
</evidence>
<evidence type="ECO:0000256" key="4">
    <source>
        <dbReference type="ARBA" id="ARBA00012767"/>
    </source>
</evidence>
<dbReference type="GO" id="GO:0032342">
    <property type="term" value="P:aldosterone biosynthetic process"/>
    <property type="evidence" value="ECO:0007669"/>
    <property type="project" value="TreeGrafter"/>
</dbReference>
<evidence type="ECO:0000256" key="9">
    <source>
        <dbReference type="ARBA" id="ARBA00023004"/>
    </source>
</evidence>
<protein>
    <recommendedName>
        <fullName evidence="4">steroid 11beta-monooxygenase</fullName>
        <ecNumber evidence="4">1.14.15.4</ecNumber>
    </recommendedName>
    <alternativeName>
        <fullName evidence="14">Cytochrome P450C11</fullName>
    </alternativeName>
</protein>
<keyword evidence="9 18" id="KW-0408">Iron</keyword>
<dbReference type="GeneID" id="105992320"/>
<dbReference type="GO" id="GO:0005743">
    <property type="term" value="C:mitochondrial inner membrane"/>
    <property type="evidence" value="ECO:0007669"/>
    <property type="project" value="TreeGrafter"/>
</dbReference>
<comment type="catalytic activity">
    <reaction evidence="17">
        <text>21-hydroxyprogesterone + 2 reduced [adrenodoxin] + O2 + 2 H(+) = corticosterone + 2 oxidized [adrenodoxin] + H2O</text>
        <dbReference type="Rhea" id="RHEA:46104"/>
        <dbReference type="Rhea" id="RHEA-COMP:9998"/>
        <dbReference type="Rhea" id="RHEA-COMP:9999"/>
        <dbReference type="ChEBI" id="CHEBI:15377"/>
        <dbReference type="ChEBI" id="CHEBI:15378"/>
        <dbReference type="ChEBI" id="CHEBI:15379"/>
        <dbReference type="ChEBI" id="CHEBI:16827"/>
        <dbReference type="ChEBI" id="CHEBI:16973"/>
        <dbReference type="ChEBI" id="CHEBI:33737"/>
        <dbReference type="ChEBI" id="CHEBI:33738"/>
    </reaction>
    <physiologicalReaction direction="left-to-right" evidence="17">
        <dbReference type="Rhea" id="RHEA:46105"/>
    </physiologicalReaction>
</comment>
<dbReference type="PANTHER" id="PTHR24279:SF1">
    <property type="entry name" value="CYTOCHROME P450 11B2, MITOCHONDRIAL"/>
    <property type="match status" value="1"/>
</dbReference>
<keyword evidence="6 18" id="KW-0479">Metal-binding</keyword>
<dbReference type="InterPro" id="IPR017972">
    <property type="entry name" value="Cyt_P450_CS"/>
</dbReference>
<dbReference type="PROSITE" id="PS00086">
    <property type="entry name" value="CYTOCHROME_P450"/>
    <property type="match status" value="1"/>
</dbReference>
<dbReference type="AlphaFoldDB" id="A0A1S3FVM0"/>
<dbReference type="GO" id="GO:0006704">
    <property type="term" value="P:glucocorticoid biosynthetic process"/>
    <property type="evidence" value="ECO:0007669"/>
    <property type="project" value="TreeGrafter"/>
</dbReference>
<dbReference type="Proteomes" id="UP000081671">
    <property type="component" value="Unplaced"/>
</dbReference>
<dbReference type="GO" id="GO:0071375">
    <property type="term" value="P:cellular response to peptide hormone stimulus"/>
    <property type="evidence" value="ECO:0007669"/>
    <property type="project" value="TreeGrafter"/>
</dbReference>
<keyword evidence="8 19" id="KW-0560">Oxidoreductase</keyword>
<dbReference type="PANTHER" id="PTHR24279">
    <property type="entry name" value="CYTOCHROME P450"/>
    <property type="match status" value="1"/>
</dbReference>
<proteinExistence type="inferred from homology"/>
<dbReference type="InParanoid" id="A0A1S3FVM0"/>
<name>A0A1S3FVM0_DIPOR</name>
<dbReference type="PRINTS" id="PR00463">
    <property type="entry name" value="EP450I"/>
</dbReference>
<keyword evidence="11" id="KW-0496">Mitochondrion</keyword>
<dbReference type="GO" id="GO:0005506">
    <property type="term" value="F:iron ion binding"/>
    <property type="evidence" value="ECO:0007669"/>
    <property type="project" value="InterPro"/>
</dbReference>
<dbReference type="OrthoDB" id="3945418at2759"/>
<evidence type="ECO:0000256" key="5">
    <source>
        <dbReference type="ARBA" id="ARBA00022617"/>
    </source>
</evidence>
<evidence type="ECO:0000256" key="10">
    <source>
        <dbReference type="ARBA" id="ARBA00023033"/>
    </source>
</evidence>
<evidence type="ECO:0000256" key="8">
    <source>
        <dbReference type="ARBA" id="ARBA00023002"/>
    </source>
</evidence>
<organism evidence="20 21">
    <name type="scientific">Dipodomys ordii</name>
    <name type="common">Ord's kangaroo rat</name>
    <dbReference type="NCBI Taxonomy" id="10020"/>
    <lineage>
        <taxon>Eukaryota</taxon>
        <taxon>Metazoa</taxon>
        <taxon>Chordata</taxon>
        <taxon>Craniata</taxon>
        <taxon>Vertebrata</taxon>
        <taxon>Euteleostomi</taxon>
        <taxon>Mammalia</taxon>
        <taxon>Eutheria</taxon>
        <taxon>Euarchontoglires</taxon>
        <taxon>Glires</taxon>
        <taxon>Rodentia</taxon>
        <taxon>Castorimorpha</taxon>
        <taxon>Heteromyidae</taxon>
        <taxon>Dipodomyinae</taxon>
        <taxon>Dipodomys</taxon>
    </lineage>
</organism>
<dbReference type="EC" id="1.14.15.4" evidence="4"/>